<dbReference type="InterPro" id="IPR049492">
    <property type="entry name" value="BD-FAE-like_dom"/>
</dbReference>
<name>A0A497V3W9_9FLAO</name>
<organism evidence="4 6">
    <name type="scientific">Flavobacterium lindanitolerans</name>
    <dbReference type="NCBI Taxonomy" id="428988"/>
    <lineage>
        <taxon>Bacteria</taxon>
        <taxon>Pseudomonadati</taxon>
        <taxon>Bacteroidota</taxon>
        <taxon>Flavobacteriia</taxon>
        <taxon>Flavobacteriales</taxon>
        <taxon>Flavobacteriaceae</taxon>
        <taxon>Flavobacterium</taxon>
    </lineage>
</organism>
<dbReference type="AlphaFoldDB" id="A0A497V3W9"/>
<dbReference type="InterPro" id="IPR050300">
    <property type="entry name" value="GDXG_lipolytic_enzyme"/>
</dbReference>
<dbReference type="SUPFAM" id="SSF53474">
    <property type="entry name" value="alpha/beta-Hydrolases"/>
    <property type="match status" value="1"/>
</dbReference>
<reference evidence="3 5" key="1">
    <citation type="submission" date="2017-12" db="EMBL/GenBank/DDBJ databases">
        <title>Genomic Encyclopedia of Type Strains, Phase III (KMG-III): the genomes of soil and plant-associated and newly described type strains.</title>
        <authorList>
            <person name="Whitman W."/>
        </authorList>
    </citation>
    <scope>NUCLEOTIDE SEQUENCE [LARGE SCALE GENOMIC DNA]</scope>
    <source>
        <strain evidence="3 5">IP-10</strain>
    </source>
</reference>
<dbReference type="Proteomes" id="UP000275027">
    <property type="component" value="Unassembled WGS sequence"/>
</dbReference>
<dbReference type="PANTHER" id="PTHR48081">
    <property type="entry name" value="AB HYDROLASE SUPERFAMILY PROTEIN C4A8.06C"/>
    <property type="match status" value="1"/>
</dbReference>
<sequence length="311" mass="34355">MITPITMKKILIAFLFLLSFHVGNAQKMTTLTYFQNDTIKLDLDLFLPAKTSGNKLPLLLYVHGGGFSGGERQSGHSLCHYLAQNGYASATITYTLYAKGKKFSCDGILSEKIKAFQYAVNDLWLATSFFIKNSEKYAIDTSKIFIAGSSAGAETVLHAAFWDFKTMNLYDNSLPAGFKYAGLVSGAGAIMDLNLITEKNIIPMFFFHGNGDTTVPYATAPHHYCKTNASGWLMLFGSYSIYNHIVSLDGSGALYTFCGGGHEYSGYLFEKEHHIVLNFLNDVSSGKKFQKHDIVPTGKKNELSATYKFCD</sequence>
<evidence type="ECO:0000313" key="6">
    <source>
        <dbReference type="Proteomes" id="UP000275027"/>
    </source>
</evidence>
<keyword evidence="1" id="KW-0378">Hydrolase</keyword>
<dbReference type="EMBL" id="PJND01000007">
    <property type="protein sequence ID" value="PKW29070.1"/>
    <property type="molecule type" value="Genomic_DNA"/>
</dbReference>
<reference evidence="4 6" key="2">
    <citation type="submission" date="2018-10" db="EMBL/GenBank/DDBJ databases">
        <title>Genomic Encyclopedia of Archaeal and Bacterial Type Strains, Phase II (KMG-II): from individual species to whole genera.</title>
        <authorList>
            <person name="Goeker M."/>
        </authorList>
    </citation>
    <scope>NUCLEOTIDE SEQUENCE [LARGE SCALE GENOMIC DNA]</scope>
    <source>
        <strain evidence="4 6">DSM 21886</strain>
    </source>
</reference>
<comment type="caution">
    <text evidence="4">The sequence shown here is derived from an EMBL/GenBank/DDBJ whole genome shotgun (WGS) entry which is preliminary data.</text>
</comment>
<gene>
    <name evidence="3" type="ORF">B0G92_0699</name>
    <name evidence="4" type="ORF">CLV50_0807</name>
</gene>
<dbReference type="Proteomes" id="UP000233767">
    <property type="component" value="Unassembled WGS sequence"/>
</dbReference>
<evidence type="ECO:0000313" key="3">
    <source>
        <dbReference type="EMBL" id="PKW29070.1"/>
    </source>
</evidence>
<evidence type="ECO:0000256" key="1">
    <source>
        <dbReference type="ARBA" id="ARBA00022801"/>
    </source>
</evidence>
<protein>
    <submittedName>
        <fullName evidence="4">Carboxylesterase family protein</fullName>
    </submittedName>
</protein>
<keyword evidence="5" id="KW-1185">Reference proteome</keyword>
<dbReference type="Pfam" id="PF20434">
    <property type="entry name" value="BD-FAE"/>
    <property type="match status" value="1"/>
</dbReference>
<dbReference type="EMBL" id="RCCB01000010">
    <property type="protein sequence ID" value="RLJ35428.1"/>
    <property type="molecule type" value="Genomic_DNA"/>
</dbReference>
<dbReference type="Gene3D" id="3.40.50.1820">
    <property type="entry name" value="alpha/beta hydrolase"/>
    <property type="match status" value="1"/>
</dbReference>
<evidence type="ECO:0000313" key="5">
    <source>
        <dbReference type="Proteomes" id="UP000233767"/>
    </source>
</evidence>
<dbReference type="InterPro" id="IPR029058">
    <property type="entry name" value="AB_hydrolase_fold"/>
</dbReference>
<evidence type="ECO:0000259" key="2">
    <source>
        <dbReference type="Pfam" id="PF20434"/>
    </source>
</evidence>
<evidence type="ECO:0000313" key="4">
    <source>
        <dbReference type="EMBL" id="RLJ35428.1"/>
    </source>
</evidence>
<proteinExistence type="predicted"/>
<feature type="domain" description="BD-FAE-like" evidence="2">
    <location>
        <begin position="43"/>
        <end position="163"/>
    </location>
</feature>
<dbReference type="GO" id="GO:0016787">
    <property type="term" value="F:hydrolase activity"/>
    <property type="evidence" value="ECO:0007669"/>
    <property type="project" value="UniProtKB-KW"/>
</dbReference>
<accession>A0A497V3W9</accession>